<dbReference type="GO" id="GO:0004803">
    <property type="term" value="F:transposase activity"/>
    <property type="evidence" value="ECO:0007669"/>
    <property type="project" value="InterPro"/>
</dbReference>
<dbReference type="EMBL" id="VSLA01000013">
    <property type="protein sequence ID" value="TYC85968.1"/>
    <property type="molecule type" value="Genomic_DNA"/>
</dbReference>
<dbReference type="Proteomes" id="UP000322619">
    <property type="component" value="Unassembled WGS sequence"/>
</dbReference>
<dbReference type="InterPro" id="IPR002686">
    <property type="entry name" value="Transposase_17"/>
</dbReference>
<dbReference type="InterPro" id="IPR036515">
    <property type="entry name" value="Transposase_17_sf"/>
</dbReference>
<dbReference type="SMART" id="SM01321">
    <property type="entry name" value="Y1_Tnp"/>
    <property type="match status" value="1"/>
</dbReference>
<evidence type="ECO:0000313" key="3">
    <source>
        <dbReference type="Proteomes" id="UP000322619"/>
    </source>
</evidence>
<protein>
    <recommendedName>
        <fullName evidence="1">Transposase IS200-like domain-containing protein</fullName>
    </recommendedName>
</protein>
<dbReference type="GO" id="GO:0006313">
    <property type="term" value="P:DNA transposition"/>
    <property type="evidence" value="ECO:0007669"/>
    <property type="project" value="InterPro"/>
</dbReference>
<evidence type="ECO:0000313" key="2">
    <source>
        <dbReference type="EMBL" id="TYC85968.1"/>
    </source>
</evidence>
<gene>
    <name evidence="2" type="ORF">FXB42_08925</name>
</gene>
<comment type="caution">
    <text evidence="2">The sequence shown here is derived from an EMBL/GenBank/DDBJ whole genome shotgun (WGS) entry which is preliminary data.</text>
</comment>
<dbReference type="AlphaFoldDB" id="A0A5D0WQ77"/>
<proteinExistence type="predicted"/>
<name>A0A5D0WQ77_9FIRM</name>
<dbReference type="Gene3D" id="3.30.70.1290">
    <property type="entry name" value="Transposase IS200-like"/>
    <property type="match status" value="1"/>
</dbReference>
<feature type="domain" description="Transposase IS200-like" evidence="1">
    <location>
        <begin position="13"/>
        <end position="127"/>
    </location>
</feature>
<dbReference type="GO" id="GO:0003677">
    <property type="term" value="F:DNA binding"/>
    <property type="evidence" value="ECO:0007669"/>
    <property type="project" value="InterPro"/>
</dbReference>
<evidence type="ECO:0000259" key="1">
    <source>
        <dbReference type="SMART" id="SM01321"/>
    </source>
</evidence>
<accession>A0A5D0WQ77</accession>
<organism evidence="2 3">
    <name type="scientific">Acetobacterium wieringae</name>
    <dbReference type="NCBI Taxonomy" id="52694"/>
    <lineage>
        <taxon>Bacteria</taxon>
        <taxon>Bacillati</taxon>
        <taxon>Bacillota</taxon>
        <taxon>Clostridia</taxon>
        <taxon>Eubacteriales</taxon>
        <taxon>Eubacteriaceae</taxon>
        <taxon>Acetobacterium</taxon>
    </lineage>
</organism>
<sequence length="287" mass="33528">MEDEMGRKPRVEFQGATYHVIKRGNNRDYIFQTRQDKEDFLECLETANEEDVFNLLGYVIMDNHYHLIIETKEVPLNKIMQKINNTYSKNYNKRHNRRDHVFGGRYKSILVNDDKYLLSLLRYIHANPVRAKILHNMADYGWSSDQFYRNNIKKQVQIDKILKMFSENRTAALVEYKNFMEQQEDMIKPKDFYEAGAVIGEEEEKSNNSLGSGQYNESLDEILRRVVTNEEAFQLIKSGSRQRCLSADKISYVKAAVEQGYTFKEIGKNIAISAVAANKMLLKHLDA</sequence>
<dbReference type="PANTHER" id="PTHR34322:SF2">
    <property type="entry name" value="TRANSPOSASE IS200-LIKE DOMAIN-CONTAINING PROTEIN"/>
    <property type="match status" value="1"/>
</dbReference>
<reference evidence="2 3" key="1">
    <citation type="submission" date="2019-08" db="EMBL/GenBank/DDBJ databases">
        <title>Isolation and enrichment of carboxydotrophic bacteria from anaerobic sludge for the production of bio-based chemicals from syngas.</title>
        <authorList>
            <person name="Antares A.L."/>
            <person name="Moreira J."/>
            <person name="Diender M."/>
            <person name="Parshina S.N."/>
            <person name="Stams A.J.M."/>
            <person name="Alves M."/>
            <person name="Alves J.I."/>
            <person name="Sousa D.Z."/>
        </authorList>
    </citation>
    <scope>NUCLEOTIDE SEQUENCE [LARGE SCALE GENOMIC DNA]</scope>
    <source>
        <strain evidence="2 3">JM</strain>
    </source>
</reference>
<dbReference type="Pfam" id="PF01797">
    <property type="entry name" value="Y1_Tnp"/>
    <property type="match status" value="1"/>
</dbReference>
<dbReference type="PANTHER" id="PTHR34322">
    <property type="entry name" value="TRANSPOSASE, Y1_TNP DOMAIN-CONTAINING"/>
    <property type="match status" value="1"/>
</dbReference>
<dbReference type="SUPFAM" id="SSF143422">
    <property type="entry name" value="Transposase IS200-like"/>
    <property type="match status" value="1"/>
</dbReference>